<keyword evidence="1" id="KW-0812">Transmembrane</keyword>
<feature type="domain" description="TadE-like" evidence="2">
    <location>
        <begin position="39"/>
        <end position="79"/>
    </location>
</feature>
<dbReference type="EMBL" id="JAJGNA010000002">
    <property type="protein sequence ID" value="MCC4307644.1"/>
    <property type="molecule type" value="Genomic_DNA"/>
</dbReference>
<proteinExistence type="predicted"/>
<protein>
    <submittedName>
        <fullName evidence="3">Pilus assembly protein</fullName>
    </submittedName>
</protein>
<dbReference type="RefSeq" id="WP_228232971.1">
    <property type="nucleotide sequence ID" value="NZ_JAJGNA010000002.1"/>
</dbReference>
<gene>
    <name evidence="3" type="ORF">LL252_03580</name>
</gene>
<evidence type="ECO:0000256" key="1">
    <source>
        <dbReference type="SAM" id="Phobius"/>
    </source>
</evidence>
<accession>A0A9Q3ULF2</accession>
<keyword evidence="1" id="KW-1133">Transmembrane helix</keyword>
<reference evidence="3" key="1">
    <citation type="submission" date="2021-10" db="EMBL/GenBank/DDBJ databases">
        <title>The diversity and Nitrogen Metabolism of Culturable Nitrate-Utilizing Bacteria Within the Oxygen Minimum Zone of the Changjiang (Yangtze River)Estuary.</title>
        <authorList>
            <person name="Zhang D."/>
            <person name="Zheng J."/>
            <person name="Liu S."/>
            <person name="He W."/>
        </authorList>
    </citation>
    <scope>NUCLEOTIDE SEQUENCE</scope>
    <source>
        <strain evidence="3">FXH-223</strain>
    </source>
</reference>
<name>A0A9Q3ULF2_9GAMM</name>
<organism evidence="3 4">
    <name type="scientific">Alloalcanivorax marinus</name>
    <dbReference type="NCBI Taxonomy" id="1177169"/>
    <lineage>
        <taxon>Bacteria</taxon>
        <taxon>Pseudomonadati</taxon>
        <taxon>Pseudomonadota</taxon>
        <taxon>Gammaproteobacteria</taxon>
        <taxon>Oceanospirillales</taxon>
        <taxon>Alcanivoracaceae</taxon>
        <taxon>Alloalcanivorax</taxon>
    </lineage>
</organism>
<evidence type="ECO:0000313" key="4">
    <source>
        <dbReference type="Proteomes" id="UP001108027"/>
    </source>
</evidence>
<dbReference type="InterPro" id="IPR012495">
    <property type="entry name" value="TadE-like_dom"/>
</dbReference>
<evidence type="ECO:0000313" key="3">
    <source>
        <dbReference type="EMBL" id="MCC4307644.1"/>
    </source>
</evidence>
<keyword evidence="4" id="KW-1185">Reference proteome</keyword>
<comment type="caution">
    <text evidence="3">The sequence shown here is derived from an EMBL/GenBank/DDBJ whole genome shotgun (WGS) entry which is preliminary data.</text>
</comment>
<dbReference type="Pfam" id="PF07811">
    <property type="entry name" value="TadE"/>
    <property type="match status" value="1"/>
</dbReference>
<dbReference type="Proteomes" id="UP001108027">
    <property type="component" value="Unassembled WGS sequence"/>
</dbReference>
<evidence type="ECO:0000259" key="2">
    <source>
        <dbReference type="Pfam" id="PF07811"/>
    </source>
</evidence>
<dbReference type="AlphaFoldDB" id="A0A9Q3ULF2"/>
<sequence length="178" mass="19089">MSSTLVVKPLQTQQVAQAVKDTEVSMRRVAGRDKGSMSGSVAIEFLFLFPVVMAMLYASAVYGIVFFSQYKLQAAVDRAVTAALYVDRSAYDANTLKGKVEERALSVLTGLLENQSGALSAAAENASCVIEPSGMGLLECKVSYNYKDRPLVPLMSFGMLGTFPPVPDTLDAEARAAF</sequence>
<keyword evidence="1" id="KW-0472">Membrane</keyword>
<feature type="transmembrane region" description="Helical" evidence="1">
    <location>
        <begin position="45"/>
        <end position="68"/>
    </location>
</feature>